<evidence type="ECO:0000313" key="16">
    <source>
        <dbReference type="EMBL" id="EGD81733.1"/>
    </source>
</evidence>
<evidence type="ECO:0000256" key="4">
    <source>
        <dbReference type="ARBA" id="ARBA00022499"/>
    </source>
</evidence>
<feature type="compositionally biased region" description="Gly residues" evidence="14">
    <location>
        <begin position="362"/>
        <end position="372"/>
    </location>
</feature>
<feature type="compositionally biased region" description="Low complexity" evidence="14">
    <location>
        <begin position="764"/>
        <end position="780"/>
    </location>
</feature>
<dbReference type="Proteomes" id="UP000007799">
    <property type="component" value="Unassembled WGS sequence"/>
</dbReference>
<dbReference type="PANTHER" id="PTHR13453">
    <property type="entry name" value="KAT8 REGULATORY NSL COMPLEX SUBUNIT 2"/>
    <property type="match status" value="1"/>
</dbReference>
<evidence type="ECO:0000256" key="3">
    <source>
        <dbReference type="ARBA" id="ARBA00015508"/>
    </source>
</evidence>
<evidence type="ECO:0000256" key="12">
    <source>
        <dbReference type="ARBA" id="ARBA00093359"/>
    </source>
</evidence>
<sequence>MCQQPRGRSPVYHTQHHYLARNTTSSSHKNGIQQQQPEQQQPEQLRVMSSSRQPVYQAASATQPTYASTPAASMQHARPPPPSGMGTAPRGTVMSSQSPSSTTPAAGATAYPNQPGSAYGVPTNRGNTAPPPSTGHPARYGVPPPTQGYAPPPTQGVSSYVGGPRYSTGAAPSSGSTAPPPHRNGVRAGAPGPVSSSLPSTSSAYAPQPASVPARTAAPRHRAGSSSTGTAYTSGTQGPYRYTSGGPSSTLSRPSPYTTGPTTPHHHQATARYGQRGPTNAGGTHYSSPGMARPSSSSSAPAPSTYGMCTFRNPPCKQRAIPGYLYCAEHSPSPSSSEPRPSSTGPSAGSHSSTASTNNNGGSNGGGGGGGAHHNTLKQKKGPPLGDKPFKVKTKKSYMRKVDRRTIDPDYEYDSSDPEMEEDEVMFSPLLADRLKQQQKEYWRVKWHDGLSESDDDSDGTSHDHLPYQAPVTVVDMYRKKRAVLQRLISMYQNQQKRLRRELLLARMTYISRRKAAGLSTNARNLRNNPLLGKMPSEQQWQPPPPGLDLFEESPGSANPLPYPDSEDRALYIARLRLAEQRKYMQANPNAQQPLHPTCVFTSDYLPPCQRRRVPFSQYCTVHILHDHNQVLFKPCQHVGDSGHKCLKPILRCQDPPMCFHHMRLRDLIRNPRLSRDAVIEAVHSGLPTTFLGVELTEAEQELLHDPSLLTMFDLDLDFDAVEEFTRHLEHEVFGPPPGHVPPSLTPSAVGLLRSRLSKPGPPLASNTTSSSTSSSASSKPTPPPSPRTAMRFRTLAAVAGAHSPTHDAHSGPLDILHMDEAAMMFGSGDDRMYFPRTGDPPSLTPPTSSPPRALAGLLASHPAGRVLDAPGPSGGNEDDDEEATARAAYDELFSLPSASSLRHSAVRARTLSLGSGLSSMRSSNGSAAGDQRSSARARALGSGAELRRVSSMDATAGDRGGSSLKPRGDDVTTAVDSKGGDGRDGGAEKGDTDVTASRAIKMSGSAKRSSCSTRGGGSGDDDGTRAGTSASTSKKGDKEGPANAAKRHKRGGNGATANSTGGGDNDADDDGDDDDDEEEEEEEGEEEDSANSSLSVFGRPKPLRTRISPPVLDGEAVVELEDTIFEVKSEYVALESLINSRRPSTVDPPVPQPTPSHMSPSHFGLHGLTEQEIETLIRTVQAEVAAQPQSAREPSPATAAAAAATTATSDTTAAVNASAADANEHNEHGPSSTVAPTTTSASASEGPNNTATTSTTTTATASASKSGTAPSSDSGAEKNKSGSEEQAPSTSVPVAASTTTSRTPSAPQASSASPNLASSSSAQATTQATVSATTSTSAASQNQSNNSDAASSAR</sequence>
<feature type="compositionally biased region" description="Low complexity" evidence="14">
    <location>
        <begin position="1198"/>
        <end position="1222"/>
    </location>
</feature>
<feature type="domain" description="KANL2-like probable zinc-finger" evidence="15">
    <location>
        <begin position="608"/>
        <end position="663"/>
    </location>
</feature>
<dbReference type="InParanoid" id="F2U281"/>
<feature type="compositionally biased region" description="Polar residues" evidence="14">
    <location>
        <begin position="21"/>
        <end position="32"/>
    </location>
</feature>
<feature type="compositionally biased region" description="Low complexity" evidence="14">
    <location>
        <begin position="287"/>
        <end position="303"/>
    </location>
</feature>
<evidence type="ECO:0000256" key="14">
    <source>
        <dbReference type="SAM" id="MobiDB-lite"/>
    </source>
</evidence>
<keyword evidence="9" id="KW-0539">Nucleus</keyword>
<feature type="region of interest" description="Disordered" evidence="14">
    <location>
        <begin position="1"/>
        <end position="303"/>
    </location>
</feature>
<evidence type="ECO:0000256" key="11">
    <source>
        <dbReference type="ARBA" id="ARBA00033378"/>
    </source>
</evidence>
<dbReference type="InterPro" id="IPR026316">
    <property type="entry name" value="NSL2"/>
</dbReference>
<keyword evidence="8" id="KW-0496">Mitochondrion</keyword>
<evidence type="ECO:0000313" key="17">
    <source>
        <dbReference type="Proteomes" id="UP000007799"/>
    </source>
</evidence>
<dbReference type="GO" id="GO:0006325">
    <property type="term" value="P:chromatin organization"/>
    <property type="evidence" value="ECO:0007669"/>
    <property type="project" value="UniProtKB-KW"/>
</dbReference>
<reference evidence="16" key="1">
    <citation type="submission" date="2009-08" db="EMBL/GenBank/DDBJ databases">
        <title>Annotation of Salpingoeca rosetta.</title>
        <authorList>
            <consortium name="The Broad Institute Genome Sequencing Platform"/>
            <person name="Russ C."/>
            <person name="Cuomo C."/>
            <person name="Burger G."/>
            <person name="Gray M.W."/>
            <person name="Holland P.W.H."/>
            <person name="King N."/>
            <person name="Lang F.B.F."/>
            <person name="Roger A.J."/>
            <person name="Ruiz-Trillo I."/>
            <person name="Young S.K."/>
            <person name="Zeng Q."/>
            <person name="Gargeya S."/>
            <person name="Alvarado L."/>
            <person name="Berlin A."/>
            <person name="Chapman S.B."/>
            <person name="Chen Z."/>
            <person name="Freedman E."/>
            <person name="Gellesch M."/>
            <person name="Goldberg J."/>
            <person name="Griggs A."/>
            <person name="Gujja S."/>
            <person name="Heilman E."/>
            <person name="Heiman D."/>
            <person name="Howarth C."/>
            <person name="Mehta T."/>
            <person name="Neiman D."/>
            <person name="Pearson M."/>
            <person name="Roberts A."/>
            <person name="Saif S."/>
            <person name="Shea T."/>
            <person name="Shenoy N."/>
            <person name="Sisk P."/>
            <person name="Stolte C."/>
            <person name="Sykes S."/>
            <person name="White J."/>
            <person name="Yandava C."/>
            <person name="Haas B."/>
            <person name="Nusbaum C."/>
            <person name="Birren B."/>
        </authorList>
    </citation>
    <scope>NUCLEOTIDE SEQUENCE</scope>
    <source>
        <strain evidence="16">ATCC 50818</strain>
    </source>
</reference>
<feature type="compositionally biased region" description="Polar residues" evidence="14">
    <location>
        <begin position="47"/>
        <end position="72"/>
    </location>
</feature>
<dbReference type="InterPro" id="IPR025927">
    <property type="entry name" value="Znf_KANL2-like"/>
</dbReference>
<feature type="compositionally biased region" description="Polar residues" evidence="14">
    <location>
        <begin position="277"/>
        <end position="286"/>
    </location>
</feature>
<keyword evidence="7" id="KW-0156">Chromatin regulator</keyword>
<evidence type="ECO:0000256" key="7">
    <source>
        <dbReference type="ARBA" id="ARBA00022853"/>
    </source>
</evidence>
<feature type="region of interest" description="Disordered" evidence="14">
    <location>
        <begin position="915"/>
        <end position="1115"/>
    </location>
</feature>
<feature type="compositionally biased region" description="Acidic residues" evidence="14">
    <location>
        <begin position="1066"/>
        <end position="1090"/>
    </location>
</feature>
<feature type="region of interest" description="Disordered" evidence="14">
    <location>
        <begin position="1185"/>
        <end position="1355"/>
    </location>
</feature>
<dbReference type="RefSeq" id="XP_004996937.1">
    <property type="nucleotide sequence ID" value="XM_004996880.1"/>
</dbReference>
<dbReference type="GO" id="GO:0005739">
    <property type="term" value="C:mitochondrion"/>
    <property type="evidence" value="ECO:0007669"/>
    <property type="project" value="UniProtKB-SubCell"/>
</dbReference>
<keyword evidence="17" id="KW-1185">Reference proteome</keyword>
<feature type="compositionally biased region" description="Low complexity" evidence="14">
    <location>
        <begin position="1288"/>
        <end position="1355"/>
    </location>
</feature>
<dbReference type="Pfam" id="PF13891">
    <property type="entry name" value="zf-C3HC3H_KANSL2"/>
    <property type="match status" value="1"/>
</dbReference>
<accession>F2U281</accession>
<comment type="subunit">
    <text evidence="13">Component of the NSL complex at least composed of KAT8/MOF, KANSL1, KANSL2, KANSL3, MCRS1, PHF20, OGT1/OGT, WDR5 and HCFC1.</text>
</comment>
<evidence type="ECO:0000256" key="6">
    <source>
        <dbReference type="ARBA" id="ARBA00022843"/>
    </source>
</evidence>
<comment type="subcellular location">
    <subcellularLocation>
        <location evidence="2">Mitochondrion</location>
    </subcellularLocation>
    <subcellularLocation>
        <location evidence="1">Nucleus</location>
    </subcellularLocation>
</comment>
<feature type="compositionally biased region" description="Low complexity" evidence="14">
    <location>
        <begin position="254"/>
        <end position="263"/>
    </location>
</feature>
<evidence type="ECO:0000256" key="9">
    <source>
        <dbReference type="ARBA" id="ARBA00023242"/>
    </source>
</evidence>
<gene>
    <name evidence="16" type="ORF">PTSG_02444</name>
</gene>
<feature type="compositionally biased region" description="Low complexity" evidence="14">
    <location>
        <begin position="331"/>
        <end position="361"/>
    </location>
</feature>
<feature type="compositionally biased region" description="Low complexity" evidence="14">
    <location>
        <begin position="915"/>
        <end position="945"/>
    </location>
</feature>
<dbReference type="EMBL" id="GL832959">
    <property type="protein sequence ID" value="EGD81733.1"/>
    <property type="molecule type" value="Genomic_DNA"/>
</dbReference>
<proteinExistence type="predicted"/>
<feature type="compositionally biased region" description="Low complexity" evidence="14">
    <location>
        <begin position="33"/>
        <end position="44"/>
    </location>
</feature>
<keyword evidence="4" id="KW-1017">Isopeptide bond</keyword>
<evidence type="ECO:0000256" key="2">
    <source>
        <dbReference type="ARBA" id="ARBA00004173"/>
    </source>
</evidence>
<feature type="compositionally biased region" description="Low complexity" evidence="14">
    <location>
        <begin position="224"/>
        <end position="238"/>
    </location>
</feature>
<evidence type="ECO:0000256" key="10">
    <source>
        <dbReference type="ARBA" id="ARBA00032947"/>
    </source>
</evidence>
<feature type="compositionally biased region" description="Basic and acidic residues" evidence="14">
    <location>
        <begin position="979"/>
        <end position="993"/>
    </location>
</feature>
<dbReference type="GeneID" id="16077529"/>
<feature type="region of interest" description="Disordered" evidence="14">
    <location>
        <begin position="1140"/>
        <end position="1165"/>
    </location>
</feature>
<dbReference type="STRING" id="946362.F2U281"/>
<evidence type="ECO:0000256" key="8">
    <source>
        <dbReference type="ARBA" id="ARBA00023128"/>
    </source>
</evidence>
<keyword evidence="5" id="KW-0597">Phosphoprotein</keyword>
<evidence type="ECO:0000259" key="15">
    <source>
        <dbReference type="Pfam" id="PF13891"/>
    </source>
</evidence>
<evidence type="ECO:0000256" key="13">
    <source>
        <dbReference type="ARBA" id="ARBA00093543"/>
    </source>
</evidence>
<feature type="compositionally biased region" description="Pro residues" evidence="14">
    <location>
        <begin position="142"/>
        <end position="154"/>
    </location>
</feature>
<dbReference type="KEGG" id="sre:PTSG_02444"/>
<feature type="region of interest" description="Disordered" evidence="14">
    <location>
        <begin position="537"/>
        <end position="564"/>
    </location>
</feature>
<evidence type="ECO:0000256" key="5">
    <source>
        <dbReference type="ARBA" id="ARBA00022553"/>
    </source>
</evidence>
<feature type="region of interest" description="Disordered" evidence="14">
    <location>
        <begin position="830"/>
        <end position="884"/>
    </location>
</feature>
<organism evidence="16 17">
    <name type="scientific">Salpingoeca rosetta (strain ATCC 50818 / BSB-021)</name>
    <dbReference type="NCBI Taxonomy" id="946362"/>
    <lineage>
        <taxon>Eukaryota</taxon>
        <taxon>Choanoflagellata</taxon>
        <taxon>Craspedida</taxon>
        <taxon>Salpingoecidae</taxon>
        <taxon>Salpingoeca</taxon>
    </lineage>
</organism>
<feature type="region of interest" description="Disordered" evidence="14">
    <location>
        <begin position="754"/>
        <end position="789"/>
    </location>
</feature>
<feature type="compositionally biased region" description="Low complexity" evidence="14">
    <location>
        <begin position="1231"/>
        <end position="1275"/>
    </location>
</feature>
<name>F2U281_SALR5</name>
<keyword evidence="6" id="KW-0832">Ubl conjugation</keyword>
<evidence type="ECO:0000256" key="1">
    <source>
        <dbReference type="ARBA" id="ARBA00004123"/>
    </source>
</evidence>
<feature type="compositionally biased region" description="Low complexity" evidence="14">
    <location>
        <begin position="95"/>
        <end position="112"/>
    </location>
</feature>
<feature type="region of interest" description="Disordered" evidence="14">
    <location>
        <begin position="329"/>
        <end position="403"/>
    </location>
</feature>
<protein>
    <recommendedName>
        <fullName evidence="3">KAT8 regulatory NSL complex subunit 2</fullName>
    </recommendedName>
    <alternativeName>
        <fullName evidence="11">NSL complex protein NSL2</fullName>
    </alternativeName>
    <alternativeName>
        <fullName evidence="10">Non-specific lethal 2 homolog</fullName>
    </alternativeName>
</protein>
<dbReference type="GO" id="GO:0005634">
    <property type="term" value="C:nucleus"/>
    <property type="evidence" value="ECO:0007669"/>
    <property type="project" value="UniProtKB-SubCell"/>
</dbReference>
<feature type="compositionally biased region" description="Low complexity" evidence="14">
    <location>
        <begin position="167"/>
        <end position="177"/>
    </location>
</feature>
<dbReference type="OrthoDB" id="677315at2759"/>
<dbReference type="GO" id="GO:0044545">
    <property type="term" value="C:NSL complex"/>
    <property type="evidence" value="ECO:0007669"/>
    <property type="project" value="TreeGrafter"/>
</dbReference>
<comment type="function">
    <text evidence="12">Non-catalytic component of the NSL histone acetyltransferase complex, a multiprotein complex that mediates histone H4 acetylation at 'Lys-5'- and 'Lys-8' (H4K5ac and H4K8ac) at transcription start sites and promotes transcription initiation. Required for NSL complex stability and for transcription of intraciliary transport genes in both ciliated and non-ciliated cells by regulating histone H4 acetylation at 'Lys-5'- and 'Lys-12' (H4K5ac and H4K12ac). This is necessary for cilium assembly in ciliated cells and for organization of the microtubule cytoskeleton in non-ciliated cells. Required within the NSL complex to maintain nuclear architecture stability by promoting KAT8-mediated acetylation of lamin LMNA.</text>
</comment>
<dbReference type="PANTHER" id="PTHR13453:SF1">
    <property type="entry name" value="KAT8 REGULATORY NSL COMPLEX SUBUNIT 2"/>
    <property type="match status" value="1"/>
</dbReference>